<accession>A0A1G4KGC8</accession>
<dbReference type="AlphaFoldDB" id="A0A1G4KGC8"/>
<gene>
    <name evidence="3" type="ORF">LANO_0G05292G</name>
</gene>
<keyword evidence="4" id="KW-1185">Reference proteome</keyword>
<dbReference type="EMBL" id="LT598453">
    <property type="protein sequence ID" value="SCV03628.1"/>
    <property type="molecule type" value="Genomic_DNA"/>
</dbReference>
<dbReference type="InterPro" id="IPR028994">
    <property type="entry name" value="Integrin_alpha_N"/>
</dbReference>
<dbReference type="Proteomes" id="UP000189911">
    <property type="component" value="Chromosome G"/>
</dbReference>
<name>A0A1G4KGC8_9SACH</name>
<feature type="signal peptide" evidence="1">
    <location>
        <begin position="1"/>
        <end position="19"/>
    </location>
</feature>
<dbReference type="Pfam" id="PF00882">
    <property type="entry name" value="Zn_dep_PLPC"/>
    <property type="match status" value="1"/>
</dbReference>
<reference evidence="4" key="1">
    <citation type="submission" date="2016-03" db="EMBL/GenBank/DDBJ databases">
        <authorList>
            <person name="Devillers Hugo."/>
        </authorList>
    </citation>
    <scope>NUCLEOTIDE SEQUENCE [LARGE SCALE GENOMIC DNA]</scope>
</reference>
<dbReference type="PANTHER" id="PTHR23221">
    <property type="entry name" value="GLYCOSYLPHOSPHATIDYLINOSITOL PHOSPHOLIPASE D"/>
    <property type="match status" value="1"/>
</dbReference>
<keyword evidence="1" id="KW-0732">Signal</keyword>
<dbReference type="OrthoDB" id="5317514at2759"/>
<evidence type="ECO:0000313" key="3">
    <source>
        <dbReference type="EMBL" id="SCV03628.1"/>
    </source>
</evidence>
<dbReference type="GO" id="GO:0004621">
    <property type="term" value="F:glycosylphosphatidylinositol phospholipase D activity"/>
    <property type="evidence" value="ECO:0007669"/>
    <property type="project" value="TreeGrafter"/>
</dbReference>
<evidence type="ECO:0000256" key="1">
    <source>
        <dbReference type="SAM" id="SignalP"/>
    </source>
</evidence>
<feature type="chain" id="PRO_5009236530" evidence="1">
    <location>
        <begin position="20"/>
        <end position="732"/>
    </location>
</feature>
<dbReference type="SUPFAM" id="SSF69318">
    <property type="entry name" value="Integrin alpha N-terminal domain"/>
    <property type="match status" value="1"/>
</dbReference>
<sequence length="732" mass="81978">MILLKRLIWLLQVCNIACGAGVGVHLTMLARTSIPWELKPYISEMKAGTFFPDAFYSCAANTDWQEFAEKTHWPPFLVLGAKLWRETYGTNQNCEDSLKLKGFLVGVFIHQVTDVSWHSLVQGYKSHGLIKALAGLEFDGDYQSAHDYIDSLGDLLMLGQIIRDTTDNWSYYTAQDWEFPNKDDLLELAHRSGLDDLKFWEIKACVKRGSVALTSEVLSLLRRRKEVLGVAYNISPRARELMQDHWLGGEMNLVAMVNKCLPTFLSLFEKTSPLMSETELENFIELCGNLPSTGEASESIEVTMFEKERNEFLFVSPLTQLSLFGSDIAVGKFQNNEMSLAISAPLEDNEGSVYVIPWMKLVGYENLIAEKPVTSTYGSRVHKYTLGEIDYLAVSASGENTIHFYDNGHKVLSLVDKDSWERHQLMVSSVQDIDGDEVPDLILAGPHYGLNETGMVMIVDGRELSELLNDIERTEVDLQSLSTICLKAPLSKSFQQFGSQVKSSGVLNKSGMLFVGSQGLGVVFVYWLKSLHQNALPHYYIIDDNVIRQEEDVPLDLGIKKSSLHGMFGKEIHCWNIHGTGFVAISKHLQNTVYIYKEQDGFLEYYSTLVLDISTDARTVIETIGFGTSIDYDHNLNKLYISSPGFFDGDGAIWGIYMEEIQQSVEKWKIHKFLVTPSRHLLALNKGSGGKGISDFGKVIKVGPDGRIIVGVPRYGYGDFGKHQLAGGLTII</sequence>
<proteinExistence type="predicted"/>
<dbReference type="InterPro" id="IPR029002">
    <property type="entry name" value="PLPC/GPLD1"/>
</dbReference>
<feature type="domain" description="Phospholipase C/D" evidence="2">
    <location>
        <begin position="38"/>
        <end position="168"/>
    </location>
</feature>
<dbReference type="GO" id="GO:0031012">
    <property type="term" value="C:extracellular matrix"/>
    <property type="evidence" value="ECO:0007669"/>
    <property type="project" value="TreeGrafter"/>
</dbReference>
<dbReference type="Gene3D" id="2.130.10.130">
    <property type="entry name" value="Integrin alpha, N-terminal"/>
    <property type="match status" value="1"/>
</dbReference>
<evidence type="ECO:0000259" key="2">
    <source>
        <dbReference type="Pfam" id="PF00882"/>
    </source>
</evidence>
<protein>
    <submittedName>
        <fullName evidence="3">LANO_0G05292g1_1</fullName>
    </submittedName>
</protein>
<dbReference type="PANTHER" id="PTHR23221:SF7">
    <property type="entry name" value="PHOSPHATIDYLINOSITOL-GLYCAN-SPECIFIC PHOSPHOLIPASE D"/>
    <property type="match status" value="1"/>
</dbReference>
<organism evidence="3 4">
    <name type="scientific">Lachancea nothofagi CBS 11611</name>
    <dbReference type="NCBI Taxonomy" id="1266666"/>
    <lineage>
        <taxon>Eukaryota</taxon>
        <taxon>Fungi</taxon>
        <taxon>Dikarya</taxon>
        <taxon>Ascomycota</taxon>
        <taxon>Saccharomycotina</taxon>
        <taxon>Saccharomycetes</taxon>
        <taxon>Saccharomycetales</taxon>
        <taxon>Saccharomycetaceae</taxon>
        <taxon>Lachancea</taxon>
    </lineage>
</organism>
<evidence type="ECO:0000313" key="4">
    <source>
        <dbReference type="Proteomes" id="UP000189911"/>
    </source>
</evidence>